<dbReference type="SUPFAM" id="SSF54373">
    <property type="entry name" value="FAD-linked reductases, C-terminal domain"/>
    <property type="match status" value="1"/>
</dbReference>
<keyword evidence="8" id="KW-1185">Reference proteome</keyword>
<dbReference type="PANTHER" id="PTHR13789:SF306">
    <property type="entry name" value="HYDROXYLASE, PUTATIVE-RELATED"/>
    <property type="match status" value="1"/>
</dbReference>
<dbReference type="EMBL" id="KZ678144">
    <property type="protein sequence ID" value="PSN61458.1"/>
    <property type="molecule type" value="Genomic_DNA"/>
</dbReference>
<keyword evidence="5" id="KW-0503">Monooxygenase</keyword>
<proteinExistence type="inferred from homology"/>
<evidence type="ECO:0000256" key="2">
    <source>
        <dbReference type="ARBA" id="ARBA00022630"/>
    </source>
</evidence>
<gene>
    <name evidence="7" type="ORF">BS50DRAFT_504234</name>
</gene>
<dbReference type="FunFam" id="3.50.50.60:FF:000115">
    <property type="entry name" value="Salicylate hydroxylase, putative"/>
    <property type="match status" value="1"/>
</dbReference>
<evidence type="ECO:0000313" key="8">
    <source>
        <dbReference type="Proteomes" id="UP000240883"/>
    </source>
</evidence>
<dbReference type="InterPro" id="IPR050493">
    <property type="entry name" value="FAD-dep_Monooxygenase_BioMet"/>
</dbReference>
<dbReference type="SUPFAM" id="SSF51905">
    <property type="entry name" value="FAD/NAD(P)-binding domain"/>
    <property type="match status" value="1"/>
</dbReference>
<dbReference type="GO" id="GO:0071949">
    <property type="term" value="F:FAD binding"/>
    <property type="evidence" value="ECO:0007669"/>
    <property type="project" value="InterPro"/>
</dbReference>
<dbReference type="PANTHER" id="PTHR13789">
    <property type="entry name" value="MONOOXYGENASE"/>
    <property type="match status" value="1"/>
</dbReference>
<reference evidence="7 8" key="1">
    <citation type="journal article" date="2018" name="Front. Microbiol.">
        <title>Genome-Wide Analysis of Corynespora cassiicola Leaf Fall Disease Putative Effectors.</title>
        <authorList>
            <person name="Lopez D."/>
            <person name="Ribeiro S."/>
            <person name="Label P."/>
            <person name="Fumanal B."/>
            <person name="Venisse J.S."/>
            <person name="Kohler A."/>
            <person name="de Oliveira R.R."/>
            <person name="Labutti K."/>
            <person name="Lipzen A."/>
            <person name="Lail K."/>
            <person name="Bauer D."/>
            <person name="Ohm R.A."/>
            <person name="Barry K.W."/>
            <person name="Spatafora J."/>
            <person name="Grigoriev I.V."/>
            <person name="Martin F.M."/>
            <person name="Pujade-Renaud V."/>
        </authorList>
    </citation>
    <scope>NUCLEOTIDE SEQUENCE [LARGE SCALE GENOMIC DNA]</scope>
    <source>
        <strain evidence="7 8">Philippines</strain>
    </source>
</reference>
<protein>
    <submittedName>
        <fullName evidence="7">FAD/NAD(P)-binding domain-containing protein</fullName>
    </submittedName>
</protein>
<evidence type="ECO:0000256" key="4">
    <source>
        <dbReference type="ARBA" id="ARBA00023002"/>
    </source>
</evidence>
<comment type="similarity">
    <text evidence="1">Belongs to the paxM FAD-dependent monooxygenase family.</text>
</comment>
<dbReference type="STRING" id="1448308.A0A2T2N8U7"/>
<accession>A0A2T2N8U7</accession>
<organism evidence="7 8">
    <name type="scientific">Corynespora cassiicola Philippines</name>
    <dbReference type="NCBI Taxonomy" id="1448308"/>
    <lineage>
        <taxon>Eukaryota</taxon>
        <taxon>Fungi</taxon>
        <taxon>Dikarya</taxon>
        <taxon>Ascomycota</taxon>
        <taxon>Pezizomycotina</taxon>
        <taxon>Dothideomycetes</taxon>
        <taxon>Pleosporomycetidae</taxon>
        <taxon>Pleosporales</taxon>
        <taxon>Corynesporascaceae</taxon>
        <taxon>Corynespora</taxon>
    </lineage>
</organism>
<feature type="domain" description="FAD-binding" evidence="6">
    <location>
        <begin position="56"/>
        <end position="408"/>
    </location>
</feature>
<dbReference type="InterPro" id="IPR036188">
    <property type="entry name" value="FAD/NAD-bd_sf"/>
</dbReference>
<keyword evidence="2" id="KW-0285">Flavoprotein</keyword>
<name>A0A2T2N8U7_CORCC</name>
<evidence type="ECO:0000313" key="7">
    <source>
        <dbReference type="EMBL" id="PSN61458.1"/>
    </source>
</evidence>
<dbReference type="PRINTS" id="PR00420">
    <property type="entry name" value="RNGMNOXGNASE"/>
</dbReference>
<dbReference type="Pfam" id="PF01494">
    <property type="entry name" value="FAD_binding_3"/>
    <property type="match status" value="1"/>
</dbReference>
<keyword evidence="4" id="KW-0560">Oxidoreductase</keyword>
<dbReference type="OrthoDB" id="16820at2759"/>
<evidence type="ECO:0000256" key="5">
    <source>
        <dbReference type="ARBA" id="ARBA00023033"/>
    </source>
</evidence>
<keyword evidence="3" id="KW-0274">FAD</keyword>
<sequence>MQVRCPKLKTSCRFDTRLTFEKRPLYPTNSLKFLDKLSGQNGHHVANDAVHTRPRLEVIVVGAGLGGLATAVALQLYGHRVTVLEQAPFLAEVGAGIQIPPNSGRHLHDWGLEHRLAAVGTRPDAMTFRRWENGNAIGHTDLGPEYRAKFHAPYYVIHRADFHEILHARAIELGVDMHLSSKVTSYDPDGPAVSTDDGRVFKGDLVVAADGIKSIARSIIDSSAEDAKPTGFAAYRATALTETMRKDPDTAWLLERPDLNIWIGDGRHVMSYMISGGKTFNMVLVHRDTSDPSAWNAASARRDMEEQFQGWDRSLTKVISQVDRFQKWPLMTGGRQSRWVAESKKMLILGDAAHAMLPFMSQGAAMAVEDAAALATALHHAKGKGDIARVLDVFESVRRLRTQQMQQASSLNAELWHFCDGPEQRARDEAMEAEVLGLQFKQSANQWSDPVTQRWAYGFDAAASVHEQLEADGRCGL</sequence>
<evidence type="ECO:0000259" key="6">
    <source>
        <dbReference type="Pfam" id="PF01494"/>
    </source>
</evidence>
<evidence type="ECO:0000256" key="3">
    <source>
        <dbReference type="ARBA" id="ARBA00022827"/>
    </source>
</evidence>
<dbReference type="InterPro" id="IPR002938">
    <property type="entry name" value="FAD-bd"/>
</dbReference>
<dbReference type="Gene3D" id="3.50.50.60">
    <property type="entry name" value="FAD/NAD(P)-binding domain"/>
    <property type="match status" value="1"/>
</dbReference>
<dbReference type="Proteomes" id="UP000240883">
    <property type="component" value="Unassembled WGS sequence"/>
</dbReference>
<dbReference type="GO" id="GO:0004497">
    <property type="term" value="F:monooxygenase activity"/>
    <property type="evidence" value="ECO:0007669"/>
    <property type="project" value="UniProtKB-KW"/>
</dbReference>
<dbReference type="AlphaFoldDB" id="A0A2T2N8U7"/>
<evidence type="ECO:0000256" key="1">
    <source>
        <dbReference type="ARBA" id="ARBA00007992"/>
    </source>
</evidence>